<feature type="transmembrane region" description="Helical" evidence="6">
    <location>
        <begin position="221"/>
        <end position="250"/>
    </location>
</feature>
<dbReference type="InterPro" id="IPR013525">
    <property type="entry name" value="ABC2_TM"/>
</dbReference>
<keyword evidence="2" id="KW-1003">Cell membrane</keyword>
<sequence length="408" mass="45120">MYKFWVLVSQTYKSKIKSKGFVWSTLLTMIFLFAGVTVPNLIDKMNSNKELQSIAVVGSDEVTKDILENSLANISVQTADSSEEAKEWLNQKEVSGYLEMKNDENTLVTLDPVNSEDITSLSQALQMTKVQQVSNELDVSGSDLQNILSPINLDTTVLNDNQKSLSEKEKNAAENLAIGLLFLLYTFVTLYGTMIAMEIAKEKGSRIMEVIISSSSATTHFFGKLVGVFLISVTQLSIFGILGYFIITNFGSDMIKGFMIDTIQSVSSVVWVYAVIFALLGYLFYGVLAAFVGSLVSKVEDINHYMSPLSYILMIAFILSLLGVSTPSSLLVTVGSYIPFFAPMLMFIRISLLETSNLEIIASMLILITSVASLMWLCVRFYQGSVLIYSNQSILKSIKSAWKLAAEK</sequence>
<keyword evidence="5 6" id="KW-0472">Membrane</keyword>
<feature type="transmembrane region" description="Helical" evidence="6">
    <location>
        <begin position="176"/>
        <end position="200"/>
    </location>
</feature>
<evidence type="ECO:0000313" key="8">
    <source>
        <dbReference type="EMBL" id="RBP02478.1"/>
    </source>
</evidence>
<dbReference type="OrthoDB" id="9768837at2"/>
<name>A0A366EJE7_9BACI</name>
<dbReference type="Proteomes" id="UP000252118">
    <property type="component" value="Unassembled WGS sequence"/>
</dbReference>
<evidence type="ECO:0000256" key="2">
    <source>
        <dbReference type="ARBA" id="ARBA00022475"/>
    </source>
</evidence>
<dbReference type="InterPro" id="IPR051449">
    <property type="entry name" value="ABC-2_transporter_component"/>
</dbReference>
<dbReference type="PANTHER" id="PTHR30294">
    <property type="entry name" value="MEMBRANE COMPONENT OF ABC TRANSPORTER YHHJ-RELATED"/>
    <property type="match status" value="1"/>
</dbReference>
<dbReference type="PANTHER" id="PTHR30294:SF29">
    <property type="entry name" value="MULTIDRUG ABC TRANSPORTER PERMEASE YBHS-RELATED"/>
    <property type="match status" value="1"/>
</dbReference>
<protein>
    <submittedName>
        <fullName evidence="8">ABC-2 type transport system permease protein</fullName>
    </submittedName>
</protein>
<evidence type="ECO:0000256" key="1">
    <source>
        <dbReference type="ARBA" id="ARBA00004651"/>
    </source>
</evidence>
<evidence type="ECO:0000259" key="7">
    <source>
        <dbReference type="Pfam" id="PF12698"/>
    </source>
</evidence>
<feature type="transmembrane region" description="Helical" evidence="6">
    <location>
        <begin position="360"/>
        <end position="382"/>
    </location>
</feature>
<evidence type="ECO:0000256" key="3">
    <source>
        <dbReference type="ARBA" id="ARBA00022692"/>
    </source>
</evidence>
<feature type="domain" description="ABC-2 type transporter transmembrane" evidence="7">
    <location>
        <begin position="19"/>
        <end position="377"/>
    </location>
</feature>
<feature type="transmembrane region" description="Helical" evidence="6">
    <location>
        <begin position="270"/>
        <end position="293"/>
    </location>
</feature>
<dbReference type="RefSeq" id="WP_113970547.1">
    <property type="nucleotide sequence ID" value="NZ_QNRJ01000014.1"/>
</dbReference>
<feature type="transmembrane region" description="Helical" evidence="6">
    <location>
        <begin position="305"/>
        <end position="324"/>
    </location>
</feature>
<keyword evidence="3 6" id="KW-0812">Transmembrane</keyword>
<evidence type="ECO:0000256" key="5">
    <source>
        <dbReference type="ARBA" id="ARBA00023136"/>
    </source>
</evidence>
<reference evidence="8 9" key="1">
    <citation type="submission" date="2018-06" db="EMBL/GenBank/DDBJ databases">
        <title>Freshwater and sediment microbial communities from various areas in North America, analyzing microbe dynamics in response to fracking.</title>
        <authorList>
            <person name="Lamendella R."/>
        </authorList>
    </citation>
    <scope>NUCLEOTIDE SEQUENCE [LARGE SCALE GENOMIC DNA]</scope>
    <source>
        <strain evidence="8 9">97B</strain>
    </source>
</reference>
<dbReference type="EMBL" id="QNRJ01000014">
    <property type="protein sequence ID" value="RBP02478.1"/>
    <property type="molecule type" value="Genomic_DNA"/>
</dbReference>
<comment type="subcellular location">
    <subcellularLocation>
        <location evidence="1">Cell membrane</location>
        <topology evidence="1">Multi-pass membrane protein</topology>
    </subcellularLocation>
</comment>
<feature type="transmembrane region" description="Helical" evidence="6">
    <location>
        <begin position="21"/>
        <end position="42"/>
    </location>
</feature>
<evidence type="ECO:0000313" key="9">
    <source>
        <dbReference type="Proteomes" id="UP000252118"/>
    </source>
</evidence>
<evidence type="ECO:0000256" key="6">
    <source>
        <dbReference type="SAM" id="Phobius"/>
    </source>
</evidence>
<dbReference type="AlphaFoldDB" id="A0A366EJE7"/>
<dbReference type="GO" id="GO:0140359">
    <property type="term" value="F:ABC-type transporter activity"/>
    <property type="evidence" value="ECO:0007669"/>
    <property type="project" value="InterPro"/>
</dbReference>
<organism evidence="8 9">
    <name type="scientific">Rossellomorea aquimaris</name>
    <dbReference type="NCBI Taxonomy" id="189382"/>
    <lineage>
        <taxon>Bacteria</taxon>
        <taxon>Bacillati</taxon>
        <taxon>Bacillota</taxon>
        <taxon>Bacilli</taxon>
        <taxon>Bacillales</taxon>
        <taxon>Bacillaceae</taxon>
        <taxon>Rossellomorea</taxon>
    </lineage>
</organism>
<proteinExistence type="predicted"/>
<dbReference type="GO" id="GO:0005886">
    <property type="term" value="C:plasma membrane"/>
    <property type="evidence" value="ECO:0007669"/>
    <property type="project" value="UniProtKB-SubCell"/>
</dbReference>
<feature type="transmembrane region" description="Helical" evidence="6">
    <location>
        <begin position="330"/>
        <end position="348"/>
    </location>
</feature>
<gene>
    <name evidence="8" type="ORF">DET59_11441</name>
</gene>
<evidence type="ECO:0000256" key="4">
    <source>
        <dbReference type="ARBA" id="ARBA00022989"/>
    </source>
</evidence>
<accession>A0A366EJE7</accession>
<comment type="caution">
    <text evidence="8">The sequence shown here is derived from an EMBL/GenBank/DDBJ whole genome shotgun (WGS) entry which is preliminary data.</text>
</comment>
<keyword evidence="4 6" id="KW-1133">Transmembrane helix</keyword>
<dbReference type="Pfam" id="PF12698">
    <property type="entry name" value="ABC2_membrane_3"/>
    <property type="match status" value="1"/>
</dbReference>